<proteinExistence type="predicted"/>
<dbReference type="Proteomes" id="UP000887565">
    <property type="component" value="Unplaced"/>
</dbReference>
<dbReference type="WBParaSite" id="nRc.2.0.1.t11683-RA">
    <property type="protein sequence ID" value="nRc.2.0.1.t11683-RA"/>
    <property type="gene ID" value="nRc.2.0.1.g11683"/>
</dbReference>
<evidence type="ECO:0000313" key="2">
    <source>
        <dbReference type="WBParaSite" id="nRc.2.0.1.t11683-RA"/>
    </source>
</evidence>
<organism evidence="1 2">
    <name type="scientific">Romanomermis culicivorax</name>
    <name type="common">Nematode worm</name>
    <dbReference type="NCBI Taxonomy" id="13658"/>
    <lineage>
        <taxon>Eukaryota</taxon>
        <taxon>Metazoa</taxon>
        <taxon>Ecdysozoa</taxon>
        <taxon>Nematoda</taxon>
        <taxon>Enoplea</taxon>
        <taxon>Dorylaimia</taxon>
        <taxon>Mermithida</taxon>
        <taxon>Mermithoidea</taxon>
        <taxon>Mermithidae</taxon>
        <taxon>Romanomermis</taxon>
    </lineage>
</organism>
<accession>A0A915ID18</accession>
<reference evidence="2" key="1">
    <citation type="submission" date="2022-11" db="UniProtKB">
        <authorList>
            <consortium name="WormBaseParasite"/>
        </authorList>
    </citation>
    <scope>IDENTIFICATION</scope>
</reference>
<keyword evidence="1" id="KW-1185">Reference proteome</keyword>
<protein>
    <submittedName>
        <fullName evidence="2">Uncharacterized protein</fullName>
    </submittedName>
</protein>
<sequence length="80" mass="9781">MKAKITNLVKFEEEFHGVRDYMMDHQIIRRSQYHNMTIRQLLGTLLLPKSRSRLYDNYEIITREDHRMIIESQNDQRTTL</sequence>
<name>A0A915ID18_ROMCU</name>
<dbReference type="AlphaFoldDB" id="A0A915ID18"/>
<evidence type="ECO:0000313" key="1">
    <source>
        <dbReference type="Proteomes" id="UP000887565"/>
    </source>
</evidence>